<reference evidence="1" key="1">
    <citation type="submission" date="2021-04" db="EMBL/GenBank/DDBJ databases">
        <authorList>
            <person name="Yoon J."/>
        </authorList>
    </citation>
    <scope>NUCLEOTIDE SEQUENCE</scope>
    <source>
        <strain evidence="1">KMU-90</strain>
    </source>
</reference>
<dbReference type="Proteomes" id="UP000681356">
    <property type="component" value="Unassembled WGS sequence"/>
</dbReference>
<evidence type="ECO:0000313" key="1">
    <source>
        <dbReference type="EMBL" id="MBS0125884.1"/>
    </source>
</evidence>
<accession>A0A8J8B9I0</accession>
<gene>
    <name evidence="1" type="ORF">KB874_17505</name>
</gene>
<organism evidence="1 2">
    <name type="scientific">Thetidibacter halocola</name>
    <dbReference type="NCBI Taxonomy" id="2827239"/>
    <lineage>
        <taxon>Bacteria</taxon>
        <taxon>Pseudomonadati</taxon>
        <taxon>Pseudomonadota</taxon>
        <taxon>Alphaproteobacteria</taxon>
        <taxon>Rhodobacterales</taxon>
        <taxon>Roseobacteraceae</taxon>
        <taxon>Thetidibacter</taxon>
    </lineage>
</organism>
<evidence type="ECO:0000313" key="2">
    <source>
        <dbReference type="Proteomes" id="UP000681356"/>
    </source>
</evidence>
<dbReference type="AlphaFoldDB" id="A0A8J8B9I0"/>
<sequence>MPGGGRLSDLWAAYRARMARRALLWRSFRSRHRLAPVSVHEKAIRAAPILCFAVVRIEAARLPWWLDHHRALGVGHFLVVDNGSTDGTRDVLDAPDISVWRTDAVYREARFGLDWASWLLMRHGHGKWCLTLDADELLVYPHHDRAGLSALTAELDRRGQPALGALMLDLYPRGPLGAGDYRPGTDPVQTIPWFDTAYRARRVGPRRKLWVQGGVRDRAFFAETPERAPTLNKLPLVRWNRRFAYDNSTHTALPPRLNMAYPGPPGLLDEPDALSGVLLHTKFLPEIVGKSAIEKSRGQHFHDPTLFHGYYDAITGAPDLWHPGAQRYCDWRQLVDLGLMSAAGWQPPEG</sequence>
<comment type="caution">
    <text evidence="1">The sequence shown here is derived from an EMBL/GenBank/DDBJ whole genome shotgun (WGS) entry which is preliminary data.</text>
</comment>
<dbReference type="Pfam" id="PF13704">
    <property type="entry name" value="Glyco_tranf_2_4"/>
    <property type="match status" value="1"/>
</dbReference>
<dbReference type="CDD" id="cd00761">
    <property type="entry name" value="Glyco_tranf_GTA_type"/>
    <property type="match status" value="1"/>
</dbReference>
<dbReference type="InterPro" id="IPR029044">
    <property type="entry name" value="Nucleotide-diphossugar_trans"/>
</dbReference>
<dbReference type="RefSeq" id="WP_212537846.1">
    <property type="nucleotide sequence ID" value="NZ_JAGTUU010000007.1"/>
</dbReference>
<protein>
    <submittedName>
        <fullName evidence="1">Glycosyltransferase family 2 protein</fullName>
    </submittedName>
</protein>
<dbReference type="SUPFAM" id="SSF53448">
    <property type="entry name" value="Nucleotide-diphospho-sugar transferases"/>
    <property type="match status" value="1"/>
</dbReference>
<keyword evidence="2" id="KW-1185">Reference proteome</keyword>
<dbReference type="EMBL" id="JAGTUU010000007">
    <property type="protein sequence ID" value="MBS0125884.1"/>
    <property type="molecule type" value="Genomic_DNA"/>
</dbReference>
<dbReference type="Gene3D" id="3.90.550.10">
    <property type="entry name" value="Spore Coat Polysaccharide Biosynthesis Protein SpsA, Chain A"/>
    <property type="match status" value="1"/>
</dbReference>
<name>A0A8J8B9I0_9RHOB</name>
<proteinExistence type="predicted"/>